<evidence type="ECO:0000256" key="6">
    <source>
        <dbReference type="ARBA" id="ARBA00023033"/>
    </source>
</evidence>
<dbReference type="KEGG" id="var:108346716"/>
<dbReference type="CDD" id="cd20654">
    <property type="entry name" value="CYP82"/>
    <property type="match status" value="1"/>
</dbReference>
<feature type="transmembrane region" description="Helical" evidence="9">
    <location>
        <begin position="230"/>
        <end position="249"/>
    </location>
</feature>
<dbReference type="GO" id="GO:0046246">
    <property type="term" value="P:terpene biosynthetic process"/>
    <property type="evidence" value="ECO:0007669"/>
    <property type="project" value="TreeGrafter"/>
</dbReference>
<dbReference type="PANTHER" id="PTHR47947">
    <property type="entry name" value="CYTOCHROME P450 82C3-RELATED"/>
    <property type="match status" value="1"/>
</dbReference>
<dbReference type="Pfam" id="PF00067">
    <property type="entry name" value="p450"/>
    <property type="match status" value="1"/>
</dbReference>
<keyword evidence="6 8" id="KW-0503">Monooxygenase</keyword>
<evidence type="ECO:0000313" key="10">
    <source>
        <dbReference type="EMBL" id="KOM58342.1"/>
    </source>
</evidence>
<dbReference type="InterPro" id="IPR017972">
    <property type="entry name" value="Cyt_P450_CS"/>
</dbReference>
<dbReference type="AlphaFoldDB" id="A0A0L9VU04"/>
<comment type="similarity">
    <text evidence="1 8">Belongs to the cytochrome P450 family.</text>
</comment>
<feature type="transmembrane region" description="Helical" evidence="9">
    <location>
        <begin position="317"/>
        <end position="340"/>
    </location>
</feature>
<protein>
    <recommendedName>
        <fullName evidence="12">Cytochrome P450</fullName>
    </recommendedName>
</protein>
<keyword evidence="9" id="KW-0472">Membrane</keyword>
<evidence type="ECO:0000256" key="4">
    <source>
        <dbReference type="ARBA" id="ARBA00023002"/>
    </source>
</evidence>
<sequence>MDPASNFQASIAGFLVLLIAYKVFRFIRSPKQRKGTNVPEPHGALPLIGHLHLLNARIPYFRTFSAMAEKYGPVFCVKLGCHPTIVVNNREIAKECLTINDRVFASRPNTSGGRLMGYNNAIFGISPYGNYWREIRKMSVLEILSSYRLEKLKHVRDSETLSLVKDLYSSMTVSSEKHAKDSTEVAISNLLEHMTFNIIVRMIAGKRFGGDTSNDEDNEAWKLRKAIKDATYLFGVFVVADAIPSLGWFDFQGYVSFMKRTAQQTDLILEKWLQEHLRERMRDGECERDFMDVMISTFEEQEDVCGYKKETVIKATAMMLILTAGGSTAMTLTWALSLLVNHPKVLKAALQELDTHVGKERWVEESDIKNLNYLHAIIKETLRLYPPAPLTGIREATEDCSLAGYHVPKGTRLLVNLWNLQRDPEVWPNPNEFQPERFLTTHRDIDFMSQDFELIPFSFGRRSCPGMTFGLQVTHLTLACLLQGFHIFTKDGGHVDMTEGLGVALPKEQELRLILQPRLPLELYESL</sequence>
<dbReference type="Gramene" id="KOM58342">
    <property type="protein sequence ID" value="KOM58342"/>
    <property type="gene ID" value="LR48_Vigan11g137600"/>
</dbReference>
<dbReference type="GO" id="GO:0016705">
    <property type="term" value="F:oxidoreductase activity, acting on paired donors, with incorporation or reduction of molecular oxygen"/>
    <property type="evidence" value="ECO:0007669"/>
    <property type="project" value="InterPro"/>
</dbReference>
<keyword evidence="9" id="KW-0812">Transmembrane</keyword>
<dbReference type="PROSITE" id="PS00086">
    <property type="entry name" value="CYTOCHROME_P450"/>
    <property type="match status" value="1"/>
</dbReference>
<dbReference type="SUPFAM" id="SSF48264">
    <property type="entry name" value="Cytochrome P450"/>
    <property type="match status" value="1"/>
</dbReference>
<evidence type="ECO:0000256" key="7">
    <source>
        <dbReference type="PIRSR" id="PIRSR602401-1"/>
    </source>
</evidence>
<dbReference type="GO" id="GO:0005506">
    <property type="term" value="F:iron ion binding"/>
    <property type="evidence" value="ECO:0007669"/>
    <property type="project" value="InterPro"/>
</dbReference>
<keyword evidence="2 7" id="KW-0349">Heme</keyword>
<dbReference type="STRING" id="3914.A0A0L9VU04"/>
<dbReference type="OMA" id="SEPWRYE"/>
<comment type="cofactor">
    <cofactor evidence="7">
        <name>heme</name>
        <dbReference type="ChEBI" id="CHEBI:30413"/>
    </cofactor>
</comment>
<organism evidence="10 11">
    <name type="scientific">Phaseolus angularis</name>
    <name type="common">Azuki bean</name>
    <name type="synonym">Vigna angularis</name>
    <dbReference type="NCBI Taxonomy" id="3914"/>
    <lineage>
        <taxon>Eukaryota</taxon>
        <taxon>Viridiplantae</taxon>
        <taxon>Streptophyta</taxon>
        <taxon>Embryophyta</taxon>
        <taxon>Tracheophyta</taxon>
        <taxon>Spermatophyta</taxon>
        <taxon>Magnoliopsida</taxon>
        <taxon>eudicotyledons</taxon>
        <taxon>Gunneridae</taxon>
        <taxon>Pentapetalae</taxon>
        <taxon>rosids</taxon>
        <taxon>fabids</taxon>
        <taxon>Fabales</taxon>
        <taxon>Fabaceae</taxon>
        <taxon>Papilionoideae</taxon>
        <taxon>50 kb inversion clade</taxon>
        <taxon>NPAAA clade</taxon>
        <taxon>indigoferoid/millettioid clade</taxon>
        <taxon>Phaseoleae</taxon>
        <taxon>Vigna</taxon>
    </lineage>
</organism>
<keyword evidence="4 8" id="KW-0560">Oxidoreductase</keyword>
<proteinExistence type="inferred from homology"/>
<feature type="binding site" description="axial binding residue" evidence="7">
    <location>
        <position position="464"/>
    </location>
    <ligand>
        <name>heme</name>
        <dbReference type="ChEBI" id="CHEBI:30413"/>
    </ligand>
    <ligandPart>
        <name>Fe</name>
        <dbReference type="ChEBI" id="CHEBI:18248"/>
    </ligandPart>
</feature>
<accession>A0A0L9VU04</accession>
<dbReference type="GO" id="GO:0004497">
    <property type="term" value="F:monooxygenase activity"/>
    <property type="evidence" value="ECO:0007669"/>
    <property type="project" value="UniProtKB-KW"/>
</dbReference>
<dbReference type="Gene3D" id="1.10.630.10">
    <property type="entry name" value="Cytochrome P450"/>
    <property type="match status" value="1"/>
</dbReference>
<keyword evidence="9" id="KW-1133">Transmembrane helix</keyword>
<evidence type="ECO:0000256" key="9">
    <source>
        <dbReference type="SAM" id="Phobius"/>
    </source>
</evidence>
<gene>
    <name evidence="10" type="ORF">LR48_Vigan11g137600</name>
</gene>
<dbReference type="PRINTS" id="PR00463">
    <property type="entry name" value="EP450I"/>
</dbReference>
<evidence type="ECO:0000256" key="2">
    <source>
        <dbReference type="ARBA" id="ARBA00022617"/>
    </source>
</evidence>
<dbReference type="InterPro" id="IPR001128">
    <property type="entry name" value="Cyt_P450"/>
</dbReference>
<dbReference type="PRINTS" id="PR00385">
    <property type="entry name" value="P450"/>
</dbReference>
<name>A0A0L9VU04_PHAAN</name>
<evidence type="ECO:0008006" key="12">
    <source>
        <dbReference type="Google" id="ProtNLM"/>
    </source>
</evidence>
<evidence type="ECO:0000256" key="3">
    <source>
        <dbReference type="ARBA" id="ARBA00022723"/>
    </source>
</evidence>
<evidence type="ECO:0000256" key="8">
    <source>
        <dbReference type="RuleBase" id="RU000461"/>
    </source>
</evidence>
<evidence type="ECO:0000256" key="5">
    <source>
        <dbReference type="ARBA" id="ARBA00023004"/>
    </source>
</evidence>
<dbReference type="InterPro" id="IPR036396">
    <property type="entry name" value="Cyt_P450_sf"/>
</dbReference>
<keyword evidence="5 7" id="KW-0408">Iron</keyword>
<evidence type="ECO:0000256" key="1">
    <source>
        <dbReference type="ARBA" id="ARBA00010617"/>
    </source>
</evidence>
<keyword evidence="3 7" id="KW-0479">Metal-binding</keyword>
<dbReference type="GO" id="GO:0020037">
    <property type="term" value="F:heme binding"/>
    <property type="evidence" value="ECO:0007669"/>
    <property type="project" value="InterPro"/>
</dbReference>
<dbReference type="EMBL" id="CM003381">
    <property type="protein sequence ID" value="KOM58342.1"/>
    <property type="molecule type" value="Genomic_DNA"/>
</dbReference>
<dbReference type="FunFam" id="1.10.630.10:FF:000026">
    <property type="entry name" value="Cytochrome P450 82C4"/>
    <property type="match status" value="1"/>
</dbReference>
<dbReference type="OrthoDB" id="507451at2759"/>
<dbReference type="InterPro" id="IPR002401">
    <property type="entry name" value="Cyt_P450_E_grp-I"/>
</dbReference>
<dbReference type="Proteomes" id="UP000053144">
    <property type="component" value="Chromosome 11"/>
</dbReference>
<dbReference type="InterPro" id="IPR050651">
    <property type="entry name" value="Plant_Cytochrome_P450_Monoox"/>
</dbReference>
<dbReference type="PANTHER" id="PTHR47947:SF25">
    <property type="entry name" value="DIMETHYLNONATRIENE SYNTHASE"/>
    <property type="match status" value="1"/>
</dbReference>
<evidence type="ECO:0000313" key="11">
    <source>
        <dbReference type="Proteomes" id="UP000053144"/>
    </source>
</evidence>
<reference evidence="11" key="1">
    <citation type="journal article" date="2015" name="Proc. Natl. Acad. Sci. U.S.A.">
        <title>Genome sequencing of adzuki bean (Vigna angularis) provides insight into high starch and low fat accumulation and domestication.</title>
        <authorList>
            <person name="Yang K."/>
            <person name="Tian Z."/>
            <person name="Chen C."/>
            <person name="Luo L."/>
            <person name="Zhao B."/>
            <person name="Wang Z."/>
            <person name="Yu L."/>
            <person name="Li Y."/>
            <person name="Sun Y."/>
            <person name="Li W."/>
            <person name="Chen Y."/>
            <person name="Li Y."/>
            <person name="Zhang Y."/>
            <person name="Ai D."/>
            <person name="Zhao J."/>
            <person name="Shang C."/>
            <person name="Ma Y."/>
            <person name="Wu B."/>
            <person name="Wang M."/>
            <person name="Gao L."/>
            <person name="Sun D."/>
            <person name="Zhang P."/>
            <person name="Guo F."/>
            <person name="Wang W."/>
            <person name="Li Y."/>
            <person name="Wang J."/>
            <person name="Varshney R.K."/>
            <person name="Wang J."/>
            <person name="Ling H.Q."/>
            <person name="Wan P."/>
        </authorList>
    </citation>
    <scope>NUCLEOTIDE SEQUENCE</scope>
    <source>
        <strain evidence="11">cv. Jingnong 6</strain>
    </source>
</reference>
<feature type="transmembrane region" description="Helical" evidence="9">
    <location>
        <begin position="6"/>
        <end position="24"/>
    </location>
</feature>